<reference evidence="1 2" key="1">
    <citation type="submission" date="2008-07" db="EMBL/GenBank/DDBJ databases">
        <authorList>
            <person name="El-Sayed N."/>
            <person name="Caler E."/>
            <person name="Inman J."/>
            <person name="Amedeo P."/>
            <person name="Hass B."/>
            <person name="Wortman J."/>
        </authorList>
    </citation>
    <scope>NUCLEOTIDE SEQUENCE [LARGE SCALE GENOMIC DNA]</scope>
    <source>
        <strain evidence="2">ATCC 50983 / TXsc</strain>
    </source>
</reference>
<dbReference type="RefSeq" id="XP_002778736.1">
    <property type="nucleotide sequence ID" value="XM_002778690.1"/>
</dbReference>
<evidence type="ECO:0000313" key="2">
    <source>
        <dbReference type="Proteomes" id="UP000007800"/>
    </source>
</evidence>
<evidence type="ECO:0000313" key="1">
    <source>
        <dbReference type="EMBL" id="EER10531.1"/>
    </source>
</evidence>
<name>C5KYF4_PERM5</name>
<dbReference type="InParanoid" id="C5KYF4"/>
<organism evidence="2">
    <name type="scientific">Perkinsus marinus (strain ATCC 50983 / TXsc)</name>
    <dbReference type="NCBI Taxonomy" id="423536"/>
    <lineage>
        <taxon>Eukaryota</taxon>
        <taxon>Sar</taxon>
        <taxon>Alveolata</taxon>
        <taxon>Perkinsozoa</taxon>
        <taxon>Perkinsea</taxon>
        <taxon>Perkinsida</taxon>
        <taxon>Perkinsidae</taxon>
        <taxon>Perkinsus</taxon>
    </lineage>
</organism>
<sequence>MPIGQVLSTKIAPELDYSYWLREKQRQQESKLQHEDVYKSEGVSERRFDAKLREFRRKAGIPERRAVDEE</sequence>
<proteinExistence type="predicted"/>
<dbReference type="EMBL" id="GG677382">
    <property type="protein sequence ID" value="EER10531.1"/>
    <property type="molecule type" value="Genomic_DNA"/>
</dbReference>
<dbReference type="AlphaFoldDB" id="C5KYF4"/>
<accession>C5KYF4</accession>
<dbReference type="GeneID" id="9038566"/>
<keyword evidence="2" id="KW-1185">Reference proteome</keyword>
<protein>
    <submittedName>
        <fullName evidence="1">Uncharacterized protein</fullName>
    </submittedName>
</protein>
<dbReference type="Proteomes" id="UP000007800">
    <property type="component" value="Unassembled WGS sequence"/>
</dbReference>
<gene>
    <name evidence="1" type="ORF">Pmar_PMAR005866</name>
</gene>